<feature type="region of interest" description="Disordered" evidence="6">
    <location>
        <begin position="538"/>
        <end position="557"/>
    </location>
</feature>
<dbReference type="OrthoDB" id="4062651at2759"/>
<name>A0A7R9M521_9ACAR</name>
<dbReference type="SMART" id="SM00032">
    <property type="entry name" value="CCP"/>
    <property type="match status" value="2"/>
</dbReference>
<evidence type="ECO:0000256" key="6">
    <source>
        <dbReference type="SAM" id="MobiDB-lite"/>
    </source>
</evidence>
<keyword evidence="3" id="KW-1015">Disulfide bond</keyword>
<reference evidence="9" key="1">
    <citation type="submission" date="2020-11" db="EMBL/GenBank/DDBJ databases">
        <authorList>
            <person name="Tran Van P."/>
        </authorList>
    </citation>
    <scope>NUCLEOTIDE SEQUENCE</scope>
</reference>
<proteinExistence type="predicted"/>
<feature type="domain" description="Sushi" evidence="8">
    <location>
        <begin position="33"/>
        <end position="90"/>
    </location>
</feature>
<feature type="transmembrane region" description="Helical" evidence="7">
    <location>
        <begin position="420"/>
        <end position="447"/>
    </location>
</feature>
<accession>A0A7R9M521</accession>
<dbReference type="InterPro" id="IPR000436">
    <property type="entry name" value="Sushi_SCR_CCP_dom"/>
</dbReference>
<dbReference type="PANTHER" id="PTHR19325:SF574">
    <property type="entry name" value="SUSHI, VON WILLEBRAND FACTOR TYPE A, EGF AND PENTRAXIN DOMAIN-CONTAINING PROTEIN 1"/>
    <property type="match status" value="1"/>
</dbReference>
<dbReference type="Proteomes" id="UP000728032">
    <property type="component" value="Unassembled WGS sequence"/>
</dbReference>
<evidence type="ECO:0000256" key="5">
    <source>
        <dbReference type="PROSITE-ProRule" id="PRU00302"/>
    </source>
</evidence>
<keyword evidence="7" id="KW-0812">Transmembrane</keyword>
<dbReference type="Gene3D" id="2.10.70.10">
    <property type="entry name" value="Complement Module, domain 1"/>
    <property type="match status" value="2"/>
</dbReference>
<organism evidence="9">
    <name type="scientific">Oppiella nova</name>
    <dbReference type="NCBI Taxonomy" id="334625"/>
    <lineage>
        <taxon>Eukaryota</taxon>
        <taxon>Metazoa</taxon>
        <taxon>Ecdysozoa</taxon>
        <taxon>Arthropoda</taxon>
        <taxon>Chelicerata</taxon>
        <taxon>Arachnida</taxon>
        <taxon>Acari</taxon>
        <taxon>Acariformes</taxon>
        <taxon>Sarcoptiformes</taxon>
        <taxon>Oribatida</taxon>
        <taxon>Brachypylina</taxon>
        <taxon>Oppioidea</taxon>
        <taxon>Oppiidae</taxon>
        <taxon>Oppiella</taxon>
    </lineage>
</organism>
<dbReference type="PANTHER" id="PTHR19325">
    <property type="entry name" value="COMPLEMENT COMPONENT-RELATED SUSHI DOMAIN-CONTAINING"/>
    <property type="match status" value="1"/>
</dbReference>
<keyword evidence="7" id="KW-1133">Transmembrane helix</keyword>
<gene>
    <name evidence="9" type="ORF">ONB1V03_LOCUS10119</name>
</gene>
<dbReference type="SUPFAM" id="SSF57535">
    <property type="entry name" value="Complement control module/SCR domain"/>
    <property type="match status" value="2"/>
</dbReference>
<dbReference type="PROSITE" id="PS50923">
    <property type="entry name" value="SUSHI"/>
    <property type="match status" value="2"/>
</dbReference>
<evidence type="ECO:0000256" key="7">
    <source>
        <dbReference type="SAM" id="Phobius"/>
    </source>
</evidence>
<evidence type="ECO:0000256" key="2">
    <source>
        <dbReference type="ARBA" id="ARBA00022737"/>
    </source>
</evidence>
<dbReference type="EMBL" id="CAJPVJ010006697">
    <property type="protein sequence ID" value="CAG2170653.1"/>
    <property type="molecule type" value="Genomic_DNA"/>
</dbReference>
<dbReference type="CDD" id="cd00033">
    <property type="entry name" value="CCP"/>
    <property type="match status" value="2"/>
</dbReference>
<feature type="compositionally biased region" description="Pro residues" evidence="6">
    <location>
        <begin position="544"/>
        <end position="554"/>
    </location>
</feature>
<evidence type="ECO:0000256" key="3">
    <source>
        <dbReference type="ARBA" id="ARBA00023157"/>
    </source>
</evidence>
<evidence type="ECO:0000313" key="9">
    <source>
        <dbReference type="EMBL" id="CAD7653466.1"/>
    </source>
</evidence>
<dbReference type="InterPro" id="IPR035976">
    <property type="entry name" value="Sushi/SCR/CCP_sf"/>
</dbReference>
<evidence type="ECO:0000259" key="8">
    <source>
        <dbReference type="PROSITE" id="PS50923"/>
    </source>
</evidence>
<keyword evidence="4" id="KW-0325">Glycoprotein</keyword>
<protein>
    <recommendedName>
        <fullName evidence="8">Sushi domain-containing protein</fullName>
    </recommendedName>
</protein>
<dbReference type="AlphaFoldDB" id="A0A7R9M521"/>
<keyword evidence="1 5" id="KW-0768">Sushi</keyword>
<comment type="caution">
    <text evidence="5">Lacks conserved residue(s) required for the propagation of feature annotation.</text>
</comment>
<evidence type="ECO:0000256" key="1">
    <source>
        <dbReference type="ARBA" id="ARBA00022659"/>
    </source>
</evidence>
<sequence>MTGEPSVELGFDDMFANSGDKNIIYTSICQLNGKCGYPGKPYRAKLEPDNKLLYDEGEEVTYQCTDFWSFIKTRKCEKGRWTGEQPRCGDFVSHTLMKDSKLEDISGDRPVLVFEHLNMTITNTTWRYPNAFTSNRFKKARLRINDTNKYKWSFRFTAPTAKLFVRINFNFINYTFLSPQDKENFRFNISLEVSPYRSCRLNYQGGDKWREDGNKVESDFTCDTASVEDTRKDLADPGDYMLMETQASHQLDHELIAVFLGKSYGTDDEPLCGEPEIMSSQFSRFNVQYRDYSINCRKDNYKYISTYNPDLPNTSVHSMKCQPDMRWKGSYPDCVPLKPCSLDNLLVGAHSNQTVITSMDGLYFFNESQYYAVDGTEVNYGCANPGSDILVGKESRHCLKTGVWSGNEPYCYDPNETTRFPVWIIIGILFTALVFIVCLTAVLFYVYSKRIKSKITQQIARNRPESEKFEGYDDVEFPSNKMYDTYDVVGAGGEVRYADAAYYSNHGEYVEVPANVQIQSSNDYWRLPVVEPAYLEMTASRQPSPRPSPKPTPCPRIAAKAEDIYTYEL</sequence>
<keyword evidence="10" id="KW-1185">Reference proteome</keyword>
<dbReference type="EMBL" id="OC921522">
    <property type="protein sequence ID" value="CAD7653466.1"/>
    <property type="molecule type" value="Genomic_DNA"/>
</dbReference>
<feature type="domain" description="Sushi" evidence="8">
    <location>
        <begin position="338"/>
        <end position="413"/>
    </location>
</feature>
<keyword evidence="2" id="KW-0677">Repeat</keyword>
<keyword evidence="7" id="KW-0472">Membrane</keyword>
<evidence type="ECO:0000313" key="10">
    <source>
        <dbReference type="Proteomes" id="UP000728032"/>
    </source>
</evidence>
<dbReference type="InterPro" id="IPR050350">
    <property type="entry name" value="Compl-Cell_Adhes-Reg"/>
</dbReference>
<evidence type="ECO:0000256" key="4">
    <source>
        <dbReference type="ARBA" id="ARBA00023180"/>
    </source>
</evidence>